<reference evidence="1" key="1">
    <citation type="journal article" date="2021" name="Nat. Commun.">
        <title>Genomic analyses provide insights into spinach domestication and the genetic basis of agronomic traits.</title>
        <authorList>
            <person name="Cai X."/>
            <person name="Sun X."/>
            <person name="Xu C."/>
            <person name="Sun H."/>
            <person name="Wang X."/>
            <person name="Ge C."/>
            <person name="Zhang Z."/>
            <person name="Wang Q."/>
            <person name="Fei Z."/>
            <person name="Jiao C."/>
            <person name="Wang Q."/>
        </authorList>
    </citation>
    <scope>NUCLEOTIDE SEQUENCE [LARGE SCALE GENOMIC DNA]</scope>
    <source>
        <strain evidence="1">cv. Varoflay</strain>
    </source>
</reference>
<name>A0ABM3QQ76_SPIOL</name>
<evidence type="ECO:0000313" key="1">
    <source>
        <dbReference type="Proteomes" id="UP000813463"/>
    </source>
</evidence>
<dbReference type="RefSeq" id="XP_056685499.1">
    <property type="nucleotide sequence ID" value="XM_056829521.1"/>
</dbReference>
<evidence type="ECO:0000313" key="2">
    <source>
        <dbReference type="RefSeq" id="XP_056685499.1"/>
    </source>
</evidence>
<sequence>MGDPDKPTAPTSSFHPALAVNNIRNFIPITLELENAQYISWAELFKIHATTYEVMDHILEPSEDAPTSPSIDKALWARLDAIVLQWIYGTISNDLLHTILEPGSTAKQAWERLKNIFQDNKSSRAVALESQFSHVALYNFPNVTSYCQRIKMLADQLKNVGAPVTEQRLVL</sequence>
<dbReference type="GeneID" id="130461421"/>
<accession>A0ABM3QQ76</accession>
<protein>
    <recommendedName>
        <fullName evidence="3">Retrotransposon Copia-like N-terminal domain-containing protein</fullName>
    </recommendedName>
</protein>
<gene>
    <name evidence="2" type="primary">LOC130461421</name>
</gene>
<dbReference type="PANTHER" id="PTHR47481:SF10">
    <property type="entry name" value="COPIA-LIKE POLYPROTEIN_RETROTRANSPOSON"/>
    <property type="match status" value="1"/>
</dbReference>
<dbReference type="Pfam" id="PF14223">
    <property type="entry name" value="Retrotran_gag_2"/>
    <property type="match status" value="1"/>
</dbReference>
<organism evidence="1 2">
    <name type="scientific">Spinacia oleracea</name>
    <name type="common">Spinach</name>
    <dbReference type="NCBI Taxonomy" id="3562"/>
    <lineage>
        <taxon>Eukaryota</taxon>
        <taxon>Viridiplantae</taxon>
        <taxon>Streptophyta</taxon>
        <taxon>Embryophyta</taxon>
        <taxon>Tracheophyta</taxon>
        <taxon>Spermatophyta</taxon>
        <taxon>Magnoliopsida</taxon>
        <taxon>eudicotyledons</taxon>
        <taxon>Gunneridae</taxon>
        <taxon>Pentapetalae</taxon>
        <taxon>Caryophyllales</taxon>
        <taxon>Chenopodiaceae</taxon>
        <taxon>Chenopodioideae</taxon>
        <taxon>Anserineae</taxon>
        <taxon>Spinacia</taxon>
    </lineage>
</organism>
<dbReference type="PANTHER" id="PTHR47481">
    <property type="match status" value="1"/>
</dbReference>
<dbReference type="Proteomes" id="UP000813463">
    <property type="component" value="Chromosome 5"/>
</dbReference>
<keyword evidence="1" id="KW-1185">Reference proteome</keyword>
<evidence type="ECO:0008006" key="3">
    <source>
        <dbReference type="Google" id="ProtNLM"/>
    </source>
</evidence>
<proteinExistence type="predicted"/>
<reference evidence="2" key="2">
    <citation type="submission" date="2025-08" db="UniProtKB">
        <authorList>
            <consortium name="RefSeq"/>
        </authorList>
    </citation>
    <scope>IDENTIFICATION</scope>
    <source>
        <tissue evidence="2">Leaf</tissue>
    </source>
</reference>